<dbReference type="EMBL" id="BGPR01001472">
    <property type="protein sequence ID" value="GBM54737.1"/>
    <property type="molecule type" value="Genomic_DNA"/>
</dbReference>
<keyword evidence="2" id="KW-1185">Reference proteome</keyword>
<dbReference type="Proteomes" id="UP000499080">
    <property type="component" value="Unassembled WGS sequence"/>
</dbReference>
<reference evidence="1 2" key="1">
    <citation type="journal article" date="2019" name="Sci. Rep.">
        <title>Orb-weaving spider Araneus ventricosus genome elucidates the spidroin gene catalogue.</title>
        <authorList>
            <person name="Kono N."/>
            <person name="Nakamura H."/>
            <person name="Ohtoshi R."/>
            <person name="Moran D.A.P."/>
            <person name="Shinohara A."/>
            <person name="Yoshida Y."/>
            <person name="Fujiwara M."/>
            <person name="Mori M."/>
            <person name="Tomita M."/>
            <person name="Arakawa K."/>
        </authorList>
    </citation>
    <scope>NUCLEOTIDE SEQUENCE [LARGE SCALE GENOMIC DNA]</scope>
</reference>
<organism evidence="1 2">
    <name type="scientific">Araneus ventricosus</name>
    <name type="common">Orbweaver spider</name>
    <name type="synonym">Epeira ventricosa</name>
    <dbReference type="NCBI Taxonomy" id="182803"/>
    <lineage>
        <taxon>Eukaryota</taxon>
        <taxon>Metazoa</taxon>
        <taxon>Ecdysozoa</taxon>
        <taxon>Arthropoda</taxon>
        <taxon>Chelicerata</taxon>
        <taxon>Arachnida</taxon>
        <taxon>Araneae</taxon>
        <taxon>Araneomorphae</taxon>
        <taxon>Entelegynae</taxon>
        <taxon>Araneoidea</taxon>
        <taxon>Araneidae</taxon>
        <taxon>Araneus</taxon>
    </lineage>
</organism>
<sequence>MGLAECSNVLLSDESLFSYNLTIGGLSSKENVALGITLHICTKVSDMAELGSGPVCLSMDAQTCTLSGMEHCRLSDTGMRSSDLLWSLIPQIRG</sequence>
<accession>A0A4Y2GNH7</accession>
<evidence type="ECO:0000313" key="2">
    <source>
        <dbReference type="Proteomes" id="UP000499080"/>
    </source>
</evidence>
<comment type="caution">
    <text evidence="1">The sequence shown here is derived from an EMBL/GenBank/DDBJ whole genome shotgun (WGS) entry which is preliminary data.</text>
</comment>
<name>A0A4Y2GNH7_ARAVE</name>
<dbReference type="AlphaFoldDB" id="A0A4Y2GNH7"/>
<evidence type="ECO:0000313" key="1">
    <source>
        <dbReference type="EMBL" id="GBM54737.1"/>
    </source>
</evidence>
<proteinExistence type="predicted"/>
<gene>
    <name evidence="1" type="ORF">AVEN_76245_1</name>
</gene>
<protein>
    <submittedName>
        <fullName evidence="1">Uncharacterized protein</fullName>
    </submittedName>
</protein>